<reference evidence="1 2" key="1">
    <citation type="submission" date="2019-09" db="EMBL/GenBank/DDBJ databases">
        <authorList>
            <person name="Liu P."/>
        </authorList>
    </citation>
    <scope>NUCLEOTIDE SEQUENCE [LARGE SCALE GENOMIC DNA]</scope>
    <source>
        <strain evidence="1 2">TRM68085</strain>
    </source>
</reference>
<dbReference type="Pfam" id="PF14430">
    <property type="entry name" value="Imm1"/>
    <property type="match status" value="1"/>
</dbReference>
<proteinExistence type="predicted"/>
<comment type="caution">
    <text evidence="1">The sequence shown here is derived from an EMBL/GenBank/DDBJ whole genome shotgun (WGS) entry which is preliminary data.</text>
</comment>
<dbReference type="RefSeq" id="WP_151514113.1">
    <property type="nucleotide sequence ID" value="NZ_VYUA01000085.1"/>
</dbReference>
<evidence type="ECO:0000313" key="2">
    <source>
        <dbReference type="Proteomes" id="UP000326907"/>
    </source>
</evidence>
<dbReference type="EMBL" id="VYUA01000085">
    <property type="protein sequence ID" value="KAB2587623.1"/>
    <property type="molecule type" value="Genomic_DNA"/>
</dbReference>
<protein>
    <submittedName>
        <fullName evidence="1">Uncharacterized protein</fullName>
    </submittedName>
</protein>
<keyword evidence="2" id="KW-1185">Reference proteome</keyword>
<evidence type="ECO:0000313" key="1">
    <source>
        <dbReference type="EMBL" id="KAB2587623.1"/>
    </source>
</evidence>
<dbReference type="AlphaFoldDB" id="A0A5N5ECK2"/>
<sequence length="160" mass="17127">MTTQGIQAVYLPEHNEEPRVLFTPADVDDMIDALLRSDGSGDSVEMFSLDRPIVGPLDMPDHRLFAGVRKDRNAGVLDSGDGTCEISDARSVSKSVKGSASAVTFATATEGDVVVYSQNGSPFEFLISSEISIEKVREAVKEFVATGGKRPSCVEWVDAG</sequence>
<organism evidence="1 2">
    <name type="scientific">Streptomyces arboris</name>
    <dbReference type="NCBI Taxonomy" id="2600619"/>
    <lineage>
        <taxon>Bacteria</taxon>
        <taxon>Bacillati</taxon>
        <taxon>Actinomycetota</taxon>
        <taxon>Actinomycetes</taxon>
        <taxon>Kitasatosporales</taxon>
        <taxon>Streptomycetaceae</taxon>
        <taxon>Streptomyces</taxon>
    </lineage>
</organism>
<accession>A0A5N5ECK2</accession>
<name>A0A5N5ECK2_9ACTN</name>
<gene>
    <name evidence="1" type="ORF">F5983_36965</name>
</gene>
<dbReference type="Proteomes" id="UP000326907">
    <property type="component" value="Unassembled WGS sequence"/>
</dbReference>
<dbReference type="InterPro" id="IPR025680">
    <property type="entry name" value="DddI"/>
</dbReference>